<keyword evidence="6" id="KW-1185">Reference proteome</keyword>
<evidence type="ECO:0000256" key="2">
    <source>
        <dbReference type="SAM" id="SignalP"/>
    </source>
</evidence>
<evidence type="ECO:0008006" key="7">
    <source>
        <dbReference type="Google" id="ProtNLM"/>
    </source>
</evidence>
<dbReference type="EMBL" id="CAJPUY010000002">
    <property type="protein sequence ID" value="CAG2128512.1"/>
    <property type="molecule type" value="Genomic_DNA"/>
</dbReference>
<feature type="transmembrane region" description="Helical" evidence="1">
    <location>
        <begin position="324"/>
        <end position="346"/>
    </location>
</feature>
<feature type="transmembrane region" description="Helical" evidence="1">
    <location>
        <begin position="191"/>
        <end position="220"/>
    </location>
</feature>
<evidence type="ECO:0000259" key="3">
    <source>
        <dbReference type="Pfam" id="PF19830"/>
    </source>
</evidence>
<feature type="chain" id="PRO_5037403530" description="YfhO family protein" evidence="2">
    <location>
        <begin position="18"/>
        <end position="691"/>
    </location>
</feature>
<feature type="transmembrane region" description="Helical" evidence="1">
    <location>
        <begin position="292"/>
        <end position="312"/>
    </location>
</feature>
<dbReference type="Pfam" id="PF25853">
    <property type="entry name" value="DUF6311_C"/>
    <property type="match status" value="1"/>
</dbReference>
<evidence type="ECO:0000256" key="1">
    <source>
        <dbReference type="SAM" id="Phobius"/>
    </source>
</evidence>
<feature type="transmembrane region" description="Helical" evidence="1">
    <location>
        <begin position="137"/>
        <end position="154"/>
    </location>
</feature>
<feature type="transmembrane region" description="Helical" evidence="1">
    <location>
        <begin position="366"/>
        <end position="386"/>
    </location>
</feature>
<feature type="transmembrane region" description="Helical" evidence="1">
    <location>
        <begin position="393"/>
        <end position="410"/>
    </location>
</feature>
<dbReference type="RefSeq" id="WP_211945520.1">
    <property type="nucleotide sequence ID" value="NZ_CAJPUY010000002.1"/>
</dbReference>
<comment type="caution">
    <text evidence="5">The sequence shown here is derived from an EMBL/GenBank/DDBJ whole genome shotgun (WGS) entry which is preliminary data.</text>
</comment>
<keyword evidence="1" id="KW-0812">Transmembrane</keyword>
<reference evidence="5" key="1">
    <citation type="submission" date="2021-03" db="EMBL/GenBank/DDBJ databases">
        <authorList>
            <person name="Peeters C."/>
        </authorList>
    </citation>
    <scope>NUCLEOTIDE SEQUENCE</scope>
    <source>
        <strain evidence="5">LMG 31506</strain>
    </source>
</reference>
<accession>A0A916ING8</accession>
<dbReference type="Pfam" id="PF19830">
    <property type="entry name" value="DUF6311"/>
    <property type="match status" value="1"/>
</dbReference>
<keyword evidence="1" id="KW-1133">Transmembrane helix</keyword>
<dbReference type="AlphaFoldDB" id="A0A916ING8"/>
<name>A0A916ING8_9BURK</name>
<feature type="transmembrane region" description="Helical" evidence="1">
    <location>
        <begin position="107"/>
        <end position="130"/>
    </location>
</feature>
<evidence type="ECO:0000259" key="4">
    <source>
        <dbReference type="Pfam" id="PF25853"/>
    </source>
</evidence>
<feature type="domain" description="DUF6311" evidence="3">
    <location>
        <begin position="24"/>
        <end position="413"/>
    </location>
</feature>
<evidence type="ECO:0000313" key="5">
    <source>
        <dbReference type="EMBL" id="CAG2128512.1"/>
    </source>
</evidence>
<feature type="signal peptide" evidence="2">
    <location>
        <begin position="1"/>
        <end position="17"/>
    </location>
</feature>
<dbReference type="InterPro" id="IPR058671">
    <property type="entry name" value="DUF6311_C"/>
</dbReference>
<keyword evidence="2" id="KW-0732">Signal</keyword>
<dbReference type="InterPro" id="IPR046278">
    <property type="entry name" value="DUF6311"/>
</dbReference>
<feature type="domain" description="DUF6311" evidence="4">
    <location>
        <begin position="434"/>
        <end position="540"/>
    </location>
</feature>
<gene>
    <name evidence="5" type="ORF">LMG31506_00491</name>
</gene>
<dbReference type="Proteomes" id="UP000672934">
    <property type="component" value="Unassembled WGS sequence"/>
</dbReference>
<evidence type="ECO:0000313" key="6">
    <source>
        <dbReference type="Proteomes" id="UP000672934"/>
    </source>
</evidence>
<sequence length="691" mass="74705">MRRIAKAIFVFACPTWAAVTMAVAVALAYVTYIYPLDFFRGTGAYFADGDAAQHVSGWLFYAHDSWHFPLLRTSRLNAPDGVSIALTDSIPLVALFLKPLTAYLPQGFQYIGLWHGVAYLLQALAAAVLIRVLGCRTLFAAGVAAAFAVTWPALSNRLGHTSLMTHGLILFALSAYFAGRWDTRKSRLAGVILIALSAIGLVVHPYLLAMIYAIFLAYVLDMGVAGEGWRLQGLRIATSLGVLTTLMYLLGYVGSAGGAGGFDYFSMNMASPFCGGLLLHCQIDATGGQAEGFNYFGAGGLLVLAAGALSAIRNPRPGAARHRYPFLILMAGTLTLYALSTTWYLAGDKVLSYSLPSVFKIVTGTFRASGRFFWVVGYLLLFVALAQLLKSKARLVPVAVLAVALAVQWTDTSAIRKNVMEAVHRPAQEDPKPWNAILAGARHLIMYPAFGCGHGGPEQYLYFQNLAARQGLTFNTGYIARLRTSCGVAGAGLPAEFDEDAVFIMPQSELPFIRFDLPPALTSAVKRDECMVVDGIFLCRRGLRWGEGAIHWGAKAIDGLMLETKAEYSANELPTVVGRRKDERIVSEISRPGILNYGPYVDLAPGTYRVSIEYSCSMATDGQCGSWDVVADGANKMRNISQGLLRGTNGSSVSLSADFTSDRSLPALEIRSMYDGNGVIEIYGVTVERRS</sequence>
<keyword evidence="1" id="KW-0472">Membrane</keyword>
<organism evidence="5 6">
    <name type="scientific">Cupriavidus yeoncheonensis</name>
    <dbReference type="NCBI Taxonomy" id="1462994"/>
    <lineage>
        <taxon>Bacteria</taxon>
        <taxon>Pseudomonadati</taxon>
        <taxon>Pseudomonadota</taxon>
        <taxon>Betaproteobacteria</taxon>
        <taxon>Burkholderiales</taxon>
        <taxon>Burkholderiaceae</taxon>
        <taxon>Cupriavidus</taxon>
    </lineage>
</organism>
<feature type="transmembrane region" description="Helical" evidence="1">
    <location>
        <begin position="7"/>
        <end position="34"/>
    </location>
</feature>
<proteinExistence type="predicted"/>
<feature type="transmembrane region" description="Helical" evidence="1">
    <location>
        <begin position="160"/>
        <end position="179"/>
    </location>
</feature>
<protein>
    <recommendedName>
        <fullName evidence="7">YfhO family protein</fullName>
    </recommendedName>
</protein>